<reference evidence="8" key="1">
    <citation type="submission" date="2019-01" db="EMBL/GenBank/DDBJ databases">
        <authorList>
            <consortium name="Genoscope - CEA"/>
            <person name="William W."/>
        </authorList>
    </citation>
    <scope>NUCLEOTIDE SEQUENCE</scope>
    <source>
        <strain evidence="8">CR-1</strain>
    </source>
</reference>
<dbReference type="CDD" id="cd01335">
    <property type="entry name" value="Radical_SAM"/>
    <property type="match status" value="1"/>
</dbReference>
<dbReference type="PANTHER" id="PTHR43728:SF1">
    <property type="entry name" value="FE-S OXIDOREDUCTASE"/>
    <property type="match status" value="1"/>
</dbReference>
<dbReference type="Pfam" id="PF12345">
    <property type="entry name" value="DUF3641"/>
    <property type="match status" value="1"/>
</dbReference>
<dbReference type="Gene3D" id="3.20.20.70">
    <property type="entry name" value="Aldolase class I"/>
    <property type="match status" value="1"/>
</dbReference>
<evidence type="ECO:0000256" key="3">
    <source>
        <dbReference type="ARBA" id="ARBA00022723"/>
    </source>
</evidence>
<keyword evidence="3" id="KW-0479">Metal-binding</keyword>
<keyword evidence="4" id="KW-0408">Iron</keyword>
<evidence type="ECO:0000256" key="4">
    <source>
        <dbReference type="ARBA" id="ARBA00023004"/>
    </source>
</evidence>
<dbReference type="SFLD" id="SFLDG01067">
    <property type="entry name" value="SPASM/twitch_domain_containing"/>
    <property type="match status" value="1"/>
</dbReference>
<evidence type="ECO:0000256" key="5">
    <source>
        <dbReference type="ARBA" id="ARBA00023014"/>
    </source>
</evidence>
<evidence type="ECO:0000313" key="8">
    <source>
        <dbReference type="EMBL" id="VEN73332.1"/>
    </source>
</evidence>
<feature type="domain" description="Radical SAM core" evidence="6">
    <location>
        <begin position="40"/>
        <end position="177"/>
    </location>
</feature>
<dbReference type="InterPro" id="IPR026351">
    <property type="entry name" value="rSAM_ArsS-like"/>
</dbReference>
<name>A0A484HIB5_9BACT</name>
<dbReference type="SFLD" id="SFLDS00029">
    <property type="entry name" value="Radical_SAM"/>
    <property type="match status" value="1"/>
</dbReference>
<dbReference type="NCBIfam" id="TIGR04167">
    <property type="entry name" value="rSAM_SeCys"/>
    <property type="match status" value="1"/>
</dbReference>
<dbReference type="Pfam" id="PF04055">
    <property type="entry name" value="Radical_SAM"/>
    <property type="match status" value="1"/>
</dbReference>
<keyword evidence="2" id="KW-0949">S-adenosyl-L-methionine</keyword>
<evidence type="ECO:0000259" key="7">
    <source>
        <dbReference type="Pfam" id="PF12345"/>
    </source>
</evidence>
<evidence type="ECO:0000256" key="1">
    <source>
        <dbReference type="ARBA" id="ARBA00001966"/>
    </source>
</evidence>
<protein>
    <submittedName>
        <fullName evidence="8">Radical SAM protein</fullName>
    </submittedName>
</protein>
<dbReference type="GO" id="GO:0046872">
    <property type="term" value="F:metal ion binding"/>
    <property type="evidence" value="ECO:0007669"/>
    <property type="project" value="UniProtKB-KW"/>
</dbReference>
<dbReference type="PANTHER" id="PTHR43728">
    <property type="entry name" value="SLR0304 PROTEIN"/>
    <property type="match status" value="1"/>
</dbReference>
<dbReference type="InterPro" id="IPR013785">
    <property type="entry name" value="Aldolase_TIM"/>
</dbReference>
<organism evidence="8">
    <name type="scientific">uncultured Desulfobacteraceae bacterium</name>
    <dbReference type="NCBI Taxonomy" id="218296"/>
    <lineage>
        <taxon>Bacteria</taxon>
        <taxon>Pseudomonadati</taxon>
        <taxon>Thermodesulfobacteriota</taxon>
        <taxon>Desulfobacteria</taxon>
        <taxon>Desulfobacterales</taxon>
        <taxon>Desulfobacteraceae</taxon>
        <taxon>environmental samples</taxon>
    </lineage>
</organism>
<dbReference type="InterPro" id="IPR058240">
    <property type="entry name" value="rSAM_sf"/>
</dbReference>
<dbReference type="GO" id="GO:0003824">
    <property type="term" value="F:catalytic activity"/>
    <property type="evidence" value="ECO:0007669"/>
    <property type="project" value="InterPro"/>
</dbReference>
<comment type="cofactor">
    <cofactor evidence="1">
        <name>[4Fe-4S] cluster</name>
        <dbReference type="ChEBI" id="CHEBI:49883"/>
    </cofactor>
</comment>
<dbReference type="AlphaFoldDB" id="A0A484HIB5"/>
<evidence type="ECO:0000256" key="2">
    <source>
        <dbReference type="ARBA" id="ARBA00022691"/>
    </source>
</evidence>
<gene>
    <name evidence="8" type="ORF">EPICR_150049</name>
</gene>
<accession>A0A484HIB5</accession>
<dbReference type="EMBL" id="CAACVI010000007">
    <property type="protein sequence ID" value="VEN73332.1"/>
    <property type="molecule type" value="Genomic_DNA"/>
</dbReference>
<keyword evidence="5" id="KW-0411">Iron-sulfur</keyword>
<proteinExistence type="predicted"/>
<dbReference type="GO" id="GO:0051536">
    <property type="term" value="F:iron-sulfur cluster binding"/>
    <property type="evidence" value="ECO:0007669"/>
    <property type="project" value="UniProtKB-KW"/>
</dbReference>
<feature type="domain" description="Arsenosugar biosynthesis radical SAM protein ArsS-like C-terminal" evidence="7">
    <location>
        <begin position="195"/>
        <end position="329"/>
    </location>
</feature>
<dbReference type="InterPro" id="IPR024521">
    <property type="entry name" value="ArsS-like_C"/>
</dbReference>
<sequence>MNADLQKEKLAEIQPFFKDKLHENGIAVLAPERLEILQVHITRKCNLRCRHCHVESSAHRKARMSDAVLEKCLELASSDPIQCVDITGGAPETHGRLEWFLGELAQTGRRIITRSNLAILTEPPYDRFLDIYAENQVELAGSLPHFTAEKYEKQRGKANFQKAIQALKALSERGYGREGSGLILDLVHNPAGAFLAADQRTLEHEYRKNLLKNHGVRFNHLFSISNMPVGRFLDYLIETDNFDDYALELVNAFNPLAARNVMCKFTLNVAPDGSIFNCDFNQMLEIPAPARGKAGVFDLTPGDLDEIGIAIHNHCYGCAAGSGSSCQGATA</sequence>
<dbReference type="InterPro" id="IPR007197">
    <property type="entry name" value="rSAM"/>
</dbReference>
<evidence type="ECO:0000259" key="6">
    <source>
        <dbReference type="Pfam" id="PF04055"/>
    </source>
</evidence>
<dbReference type="SUPFAM" id="SSF102114">
    <property type="entry name" value="Radical SAM enzymes"/>
    <property type="match status" value="1"/>
</dbReference>